<evidence type="ECO:0000256" key="3">
    <source>
        <dbReference type="ARBA" id="ARBA00022741"/>
    </source>
</evidence>
<dbReference type="SUPFAM" id="SSF52540">
    <property type="entry name" value="P-loop containing nucleoside triphosphate hydrolases"/>
    <property type="match status" value="1"/>
</dbReference>
<proteinExistence type="predicted"/>
<sequence>MIKTFFSYYKPHRKLFVIDFTSAVIVAILELAFPVAVQWFIDDLLKGPNKDWNIIITVSIILLLVYLLSTFLQFVVSYLGHKLGINIETDMREELFTHVQRQSFRFFDNTKTGHIMSRITNDLFDIGELAHHGPEDAFIAIMTFFGAFSIMFYFNPTLALIALVMVPLLVALVTYCNIAMNKAWSNMYGRIADVNARVEDAVSGVRVVQSFTNEDFEINRFRKDNGLFRIAKIGAYRVMAWTHSSIYMMTRLLTLLVLVVGSWLVFNGQLTHGELVLFVLFTNVLIKPIDKISALLELYPKGMAGFKRFRNLVEQEPDIEDAPQAKGVQNLKGDIKFHNVDFSYDRYKTVLENINLNIHTGETVAFVGPSGAGKSTICSLIPRFYDVNNGSITIDGIDIKGMTKKSLRQQIGIVQQDVFLFTGTVRENIAYGKQDATEHEIREAARKAHLDDVIANLPQGYDTQIGERGLKLSGGQKQRLAIARMFLKNPPILILDEATSALDTQTEKVIQKSLNELAENRTTLVIAHRLATIRGADRVIVVTNDGIAEQGTYEELISADGIFANLHKIQFDIKE</sequence>
<dbReference type="InterPro" id="IPR017871">
    <property type="entry name" value="ABC_transporter-like_CS"/>
</dbReference>
<keyword evidence="5 7" id="KW-1133">Transmembrane helix</keyword>
<dbReference type="InterPro" id="IPR036640">
    <property type="entry name" value="ABC1_TM_sf"/>
</dbReference>
<dbReference type="EMBL" id="JBHUMZ010000041">
    <property type="protein sequence ID" value="MFD2639611.1"/>
    <property type="molecule type" value="Genomic_DNA"/>
</dbReference>
<feature type="transmembrane region" description="Helical" evidence="7">
    <location>
        <begin position="20"/>
        <end position="41"/>
    </location>
</feature>
<dbReference type="SMART" id="SM00382">
    <property type="entry name" value="AAA"/>
    <property type="match status" value="1"/>
</dbReference>
<evidence type="ECO:0000256" key="1">
    <source>
        <dbReference type="ARBA" id="ARBA00004651"/>
    </source>
</evidence>
<keyword evidence="4 10" id="KW-0067">ATP-binding</keyword>
<feature type="domain" description="ABC transmembrane type-1" evidence="9">
    <location>
        <begin position="17"/>
        <end position="301"/>
    </location>
</feature>
<evidence type="ECO:0000256" key="6">
    <source>
        <dbReference type="ARBA" id="ARBA00023136"/>
    </source>
</evidence>
<accession>A0ABW5QCT1</accession>
<evidence type="ECO:0000259" key="8">
    <source>
        <dbReference type="PROSITE" id="PS50893"/>
    </source>
</evidence>
<organism evidence="10 11">
    <name type="scientific">Piscibacillus salipiscarius</name>
    <dbReference type="NCBI Taxonomy" id="299480"/>
    <lineage>
        <taxon>Bacteria</taxon>
        <taxon>Bacillati</taxon>
        <taxon>Bacillota</taxon>
        <taxon>Bacilli</taxon>
        <taxon>Bacillales</taxon>
        <taxon>Bacillaceae</taxon>
        <taxon>Piscibacillus</taxon>
    </lineage>
</organism>
<evidence type="ECO:0000313" key="11">
    <source>
        <dbReference type="Proteomes" id="UP001597452"/>
    </source>
</evidence>
<dbReference type="CDD" id="cd18549">
    <property type="entry name" value="ABC_6TM_YwjA_like"/>
    <property type="match status" value="1"/>
</dbReference>
<dbReference type="InterPro" id="IPR027417">
    <property type="entry name" value="P-loop_NTPase"/>
</dbReference>
<dbReference type="InterPro" id="IPR003593">
    <property type="entry name" value="AAA+_ATPase"/>
</dbReference>
<evidence type="ECO:0000256" key="5">
    <source>
        <dbReference type="ARBA" id="ARBA00022989"/>
    </source>
</evidence>
<evidence type="ECO:0000256" key="4">
    <source>
        <dbReference type="ARBA" id="ARBA00022840"/>
    </source>
</evidence>
<dbReference type="InterPro" id="IPR011527">
    <property type="entry name" value="ABC1_TM_dom"/>
</dbReference>
<dbReference type="PANTHER" id="PTHR43394">
    <property type="entry name" value="ATP-DEPENDENT PERMEASE MDL1, MITOCHONDRIAL"/>
    <property type="match status" value="1"/>
</dbReference>
<dbReference type="Pfam" id="PF00664">
    <property type="entry name" value="ABC_membrane"/>
    <property type="match status" value="1"/>
</dbReference>
<dbReference type="PROSITE" id="PS50929">
    <property type="entry name" value="ABC_TM1F"/>
    <property type="match status" value="1"/>
</dbReference>
<keyword evidence="6 7" id="KW-0472">Membrane</keyword>
<dbReference type="Gene3D" id="3.40.50.300">
    <property type="entry name" value="P-loop containing nucleotide triphosphate hydrolases"/>
    <property type="match status" value="1"/>
</dbReference>
<dbReference type="SUPFAM" id="SSF90123">
    <property type="entry name" value="ABC transporter transmembrane region"/>
    <property type="match status" value="1"/>
</dbReference>
<dbReference type="PANTHER" id="PTHR43394:SF1">
    <property type="entry name" value="ATP-BINDING CASSETTE SUB-FAMILY B MEMBER 10, MITOCHONDRIAL"/>
    <property type="match status" value="1"/>
</dbReference>
<feature type="domain" description="ABC transporter" evidence="8">
    <location>
        <begin position="335"/>
        <end position="569"/>
    </location>
</feature>
<dbReference type="PROSITE" id="PS50893">
    <property type="entry name" value="ABC_TRANSPORTER_2"/>
    <property type="match status" value="1"/>
</dbReference>
<dbReference type="GO" id="GO:0005524">
    <property type="term" value="F:ATP binding"/>
    <property type="evidence" value="ECO:0007669"/>
    <property type="project" value="UniProtKB-KW"/>
</dbReference>
<keyword evidence="11" id="KW-1185">Reference proteome</keyword>
<evidence type="ECO:0000256" key="7">
    <source>
        <dbReference type="SAM" id="Phobius"/>
    </source>
</evidence>
<evidence type="ECO:0000256" key="2">
    <source>
        <dbReference type="ARBA" id="ARBA00022692"/>
    </source>
</evidence>
<evidence type="ECO:0000313" key="10">
    <source>
        <dbReference type="EMBL" id="MFD2639611.1"/>
    </source>
</evidence>
<comment type="subcellular location">
    <subcellularLocation>
        <location evidence="1">Cell membrane</location>
        <topology evidence="1">Multi-pass membrane protein</topology>
    </subcellularLocation>
</comment>
<dbReference type="PROSITE" id="PS00211">
    <property type="entry name" value="ABC_TRANSPORTER_1"/>
    <property type="match status" value="1"/>
</dbReference>
<dbReference type="Pfam" id="PF00005">
    <property type="entry name" value="ABC_tran"/>
    <property type="match status" value="1"/>
</dbReference>
<keyword evidence="3" id="KW-0547">Nucleotide-binding</keyword>
<feature type="transmembrane region" description="Helical" evidence="7">
    <location>
        <begin position="137"/>
        <end position="154"/>
    </location>
</feature>
<feature type="transmembrane region" description="Helical" evidence="7">
    <location>
        <begin position="160"/>
        <end position="180"/>
    </location>
</feature>
<dbReference type="Proteomes" id="UP001597452">
    <property type="component" value="Unassembled WGS sequence"/>
</dbReference>
<evidence type="ECO:0000259" key="9">
    <source>
        <dbReference type="PROSITE" id="PS50929"/>
    </source>
</evidence>
<feature type="transmembrane region" description="Helical" evidence="7">
    <location>
        <begin position="53"/>
        <end position="76"/>
    </location>
</feature>
<dbReference type="Gene3D" id="1.20.1560.10">
    <property type="entry name" value="ABC transporter type 1, transmembrane domain"/>
    <property type="match status" value="1"/>
</dbReference>
<gene>
    <name evidence="10" type="ORF">ACFSW4_12100</name>
</gene>
<reference evidence="11" key="1">
    <citation type="journal article" date="2019" name="Int. J. Syst. Evol. Microbiol.">
        <title>The Global Catalogue of Microorganisms (GCM) 10K type strain sequencing project: providing services to taxonomists for standard genome sequencing and annotation.</title>
        <authorList>
            <consortium name="The Broad Institute Genomics Platform"/>
            <consortium name="The Broad Institute Genome Sequencing Center for Infectious Disease"/>
            <person name="Wu L."/>
            <person name="Ma J."/>
        </authorList>
    </citation>
    <scope>NUCLEOTIDE SEQUENCE [LARGE SCALE GENOMIC DNA]</scope>
    <source>
        <strain evidence="11">TISTR 1571</strain>
    </source>
</reference>
<protein>
    <submittedName>
        <fullName evidence="10">ABC transporter ATP-binding protein</fullName>
    </submittedName>
</protein>
<dbReference type="InterPro" id="IPR003439">
    <property type="entry name" value="ABC_transporter-like_ATP-bd"/>
</dbReference>
<comment type="caution">
    <text evidence="10">The sequence shown here is derived from an EMBL/GenBank/DDBJ whole genome shotgun (WGS) entry which is preliminary data.</text>
</comment>
<keyword evidence="2 7" id="KW-0812">Transmembrane</keyword>
<dbReference type="InterPro" id="IPR039421">
    <property type="entry name" value="Type_1_exporter"/>
</dbReference>
<name>A0ABW5QCT1_9BACI</name>
<dbReference type="RefSeq" id="WP_377329569.1">
    <property type="nucleotide sequence ID" value="NZ_JBHUMZ010000041.1"/>
</dbReference>
<feature type="transmembrane region" description="Helical" evidence="7">
    <location>
        <begin position="246"/>
        <end position="266"/>
    </location>
</feature>